<sequence length="59" mass="6819">MESSRLQRHKCFRTRETANISRKGGNPHMLFQQAFIITTAVISTLKEFHNNQRLSSKAT</sequence>
<dbReference type="Proteomes" id="UP000242715">
    <property type="component" value="Unassembled WGS sequence"/>
</dbReference>
<dbReference type="EMBL" id="DF973251">
    <property type="protein sequence ID" value="GAU22645.1"/>
    <property type="molecule type" value="Genomic_DNA"/>
</dbReference>
<reference evidence="2" key="1">
    <citation type="journal article" date="2017" name="Front. Plant Sci.">
        <title>Climate Clever Clovers: New Paradigm to Reduce the Environmental Footprint of Ruminants by Breeding Low Methanogenic Forages Utilizing Haplotype Variation.</title>
        <authorList>
            <person name="Kaur P."/>
            <person name="Appels R."/>
            <person name="Bayer P.E."/>
            <person name="Keeble-Gagnere G."/>
            <person name="Wang J."/>
            <person name="Hirakawa H."/>
            <person name="Shirasawa K."/>
            <person name="Vercoe P."/>
            <person name="Stefanova K."/>
            <person name="Durmic Z."/>
            <person name="Nichols P."/>
            <person name="Revell C."/>
            <person name="Isobe S.N."/>
            <person name="Edwards D."/>
            <person name="Erskine W."/>
        </authorList>
    </citation>
    <scope>NUCLEOTIDE SEQUENCE [LARGE SCALE GENOMIC DNA]</scope>
    <source>
        <strain evidence="2">cv. Daliak</strain>
    </source>
</reference>
<protein>
    <submittedName>
        <fullName evidence="1">Uncharacterized protein</fullName>
    </submittedName>
</protein>
<proteinExistence type="predicted"/>
<accession>A0A2Z6MHP1</accession>
<evidence type="ECO:0000313" key="1">
    <source>
        <dbReference type="EMBL" id="GAU22645.1"/>
    </source>
</evidence>
<gene>
    <name evidence="1" type="ORF">TSUD_234670</name>
</gene>
<evidence type="ECO:0000313" key="2">
    <source>
        <dbReference type="Proteomes" id="UP000242715"/>
    </source>
</evidence>
<keyword evidence="2" id="KW-1185">Reference proteome</keyword>
<name>A0A2Z6MHP1_TRISU</name>
<dbReference type="AlphaFoldDB" id="A0A2Z6MHP1"/>
<organism evidence="1 2">
    <name type="scientific">Trifolium subterraneum</name>
    <name type="common">Subterranean clover</name>
    <dbReference type="NCBI Taxonomy" id="3900"/>
    <lineage>
        <taxon>Eukaryota</taxon>
        <taxon>Viridiplantae</taxon>
        <taxon>Streptophyta</taxon>
        <taxon>Embryophyta</taxon>
        <taxon>Tracheophyta</taxon>
        <taxon>Spermatophyta</taxon>
        <taxon>Magnoliopsida</taxon>
        <taxon>eudicotyledons</taxon>
        <taxon>Gunneridae</taxon>
        <taxon>Pentapetalae</taxon>
        <taxon>rosids</taxon>
        <taxon>fabids</taxon>
        <taxon>Fabales</taxon>
        <taxon>Fabaceae</taxon>
        <taxon>Papilionoideae</taxon>
        <taxon>50 kb inversion clade</taxon>
        <taxon>NPAAA clade</taxon>
        <taxon>Hologalegina</taxon>
        <taxon>IRL clade</taxon>
        <taxon>Trifolieae</taxon>
        <taxon>Trifolium</taxon>
    </lineage>
</organism>